<dbReference type="PANTHER" id="PTHR30193:SF37">
    <property type="entry name" value="INNER MEMBRANE ABC TRANSPORTER PERMEASE PROTEIN YCJO"/>
    <property type="match status" value="1"/>
</dbReference>
<dbReference type="RefSeq" id="WP_013353474.1">
    <property type="nucleotide sequence ID" value="NC_014551.1"/>
</dbReference>
<name>A0A9P1JJN3_BACAS</name>
<keyword evidence="6 7" id="KW-0472">Membrane</keyword>
<accession>A0A9P1JJN3</accession>
<keyword evidence="3" id="KW-1003">Cell membrane</keyword>
<organism evidence="9 10">
    <name type="scientific">Bacillus amyloliquefaciens (strain ATCC 23350 / DSM 7 / BCRC 11601 / CCUG 28519 / NBRC 15535 / NRRL B-14393 / F)</name>
    <dbReference type="NCBI Taxonomy" id="692420"/>
    <lineage>
        <taxon>Bacteria</taxon>
        <taxon>Bacillati</taxon>
        <taxon>Bacillota</taxon>
        <taxon>Bacilli</taxon>
        <taxon>Bacillales</taxon>
        <taxon>Bacillaceae</taxon>
        <taxon>Bacillus</taxon>
        <taxon>Bacillus amyloliquefaciens group</taxon>
    </lineage>
</organism>
<gene>
    <name evidence="9" type="primary">frlN</name>
    <name evidence="9" type="ordered locus">BAMF_3054</name>
</gene>
<dbReference type="SUPFAM" id="SSF161098">
    <property type="entry name" value="MetI-like"/>
    <property type="match status" value="1"/>
</dbReference>
<feature type="domain" description="ABC transmembrane type-1" evidence="8">
    <location>
        <begin position="70"/>
        <end position="286"/>
    </location>
</feature>
<evidence type="ECO:0000256" key="3">
    <source>
        <dbReference type="ARBA" id="ARBA00022475"/>
    </source>
</evidence>
<evidence type="ECO:0000256" key="4">
    <source>
        <dbReference type="ARBA" id="ARBA00022692"/>
    </source>
</evidence>
<feature type="transmembrane region" description="Helical" evidence="7">
    <location>
        <begin position="12"/>
        <end position="32"/>
    </location>
</feature>
<reference evidence="9 10" key="1">
    <citation type="journal article" date="2011" name="Int. J. Syst. Evol. Microbiol.">
        <title>Relationship of Bacillus amyloliquefaciens clades associated with strains DSM 7T and FZB42T: a proposal for Bacillus amyloliquefaciens subsp. amyloliquefaciens subsp. nov. and Bacillus amyloliquefaciens subsp. plantarum subsp. nov. based on complete genome sequence comparisons.</title>
        <authorList>
            <person name="Borriss R."/>
            <person name="Chen X.H."/>
            <person name="Rueckert C."/>
            <person name="Blom J."/>
            <person name="Becker A."/>
            <person name="Baumgarth B."/>
            <person name="Fan B."/>
            <person name="Pukall R."/>
            <person name="Schumann P."/>
            <person name="Sproer C."/>
            <person name="Junge H."/>
            <person name="Vater J."/>
            <person name="Puhler A."/>
            <person name="Klenk H.P."/>
        </authorList>
    </citation>
    <scope>NUCLEOTIDE SEQUENCE [LARGE SCALE GENOMIC DNA]</scope>
    <source>
        <strain evidence="10">DSM 7</strain>
    </source>
</reference>
<reference evidence="10" key="2">
    <citation type="journal article" date="2011" name="J. Biotechnol.">
        <title>Genome sequence of B. amyloliquefaciens type strain DSM7(T) reveals differences to plant-associated B. amyloliquefaciens FZB42.</title>
        <authorList>
            <person name="Ruckert C."/>
            <person name="Blom J."/>
            <person name="Chen X."/>
            <person name="Reva O."/>
            <person name="Borriss R."/>
        </authorList>
    </citation>
    <scope>NUCLEOTIDE SEQUENCE [LARGE SCALE GENOMIC DNA]</scope>
    <source>
        <strain evidence="10">DSM 7</strain>
    </source>
</reference>
<keyword evidence="5 7" id="KW-1133">Transmembrane helix</keyword>
<feature type="transmembrane region" description="Helical" evidence="7">
    <location>
        <begin position="219"/>
        <end position="239"/>
    </location>
</feature>
<evidence type="ECO:0000256" key="1">
    <source>
        <dbReference type="ARBA" id="ARBA00004651"/>
    </source>
</evidence>
<dbReference type="GO" id="GO:0055085">
    <property type="term" value="P:transmembrane transport"/>
    <property type="evidence" value="ECO:0007669"/>
    <property type="project" value="InterPro"/>
</dbReference>
<comment type="subcellular location">
    <subcellularLocation>
        <location evidence="1 7">Cell membrane</location>
        <topology evidence="1 7">Multi-pass membrane protein</topology>
    </subcellularLocation>
</comment>
<evidence type="ECO:0000313" key="9">
    <source>
        <dbReference type="EMBL" id="CBI44180.1"/>
    </source>
</evidence>
<dbReference type="KEGG" id="bao:BAMF_3054"/>
<dbReference type="Gene3D" id="1.10.3720.10">
    <property type="entry name" value="MetI-like"/>
    <property type="match status" value="1"/>
</dbReference>
<keyword evidence="2 7" id="KW-0813">Transport</keyword>
<feature type="transmembrane region" description="Helical" evidence="7">
    <location>
        <begin position="106"/>
        <end position="130"/>
    </location>
</feature>
<evidence type="ECO:0000259" key="8">
    <source>
        <dbReference type="PROSITE" id="PS50928"/>
    </source>
</evidence>
<keyword evidence="10" id="KW-1185">Reference proteome</keyword>
<sequence>MRISLVSRKRFIPYLFLAPALIFLLFVYIPIFENVFFSLFEWSSFQPEKTFIGFKNYIDLFHDPVFFTALRNNVLYAVISLICQVGGGLILAAVLEDRLVRKWSPFFRTVFFLPVVISMTVIALLFDFIYNPEIGLLNQLLEAVGLDELTRAWLGDENTAMLSVIFVSQWQSVGYIAMLYIVSIQSIPAELYESAQLDGAGKIQQFFHITVPQTKEMSFVAVVMTLTGAFTVFNEPYILTGGGPGNASEVLSTFLYKSAFTKDMMGYASAIATVVLLLTLALSLIQMKFFKTGKEE</sequence>
<dbReference type="InterPro" id="IPR051393">
    <property type="entry name" value="ABC_transporter_permease"/>
</dbReference>
<protein>
    <submittedName>
        <fullName evidence="9">FrlN</fullName>
    </submittedName>
</protein>
<dbReference type="EMBL" id="FN597644">
    <property type="protein sequence ID" value="CBI44180.1"/>
    <property type="molecule type" value="Genomic_DNA"/>
</dbReference>
<proteinExistence type="inferred from homology"/>
<dbReference type="PROSITE" id="PS50928">
    <property type="entry name" value="ABC_TM1"/>
    <property type="match status" value="1"/>
</dbReference>
<evidence type="ECO:0000256" key="2">
    <source>
        <dbReference type="ARBA" id="ARBA00022448"/>
    </source>
</evidence>
<evidence type="ECO:0000256" key="6">
    <source>
        <dbReference type="ARBA" id="ARBA00023136"/>
    </source>
</evidence>
<comment type="similarity">
    <text evidence="7">Belongs to the binding-protein-dependent transport system permease family.</text>
</comment>
<keyword evidence="4 7" id="KW-0812">Transmembrane</keyword>
<dbReference type="PANTHER" id="PTHR30193">
    <property type="entry name" value="ABC TRANSPORTER PERMEASE PROTEIN"/>
    <property type="match status" value="1"/>
</dbReference>
<dbReference type="CDD" id="cd06261">
    <property type="entry name" value="TM_PBP2"/>
    <property type="match status" value="1"/>
</dbReference>
<dbReference type="InterPro" id="IPR000515">
    <property type="entry name" value="MetI-like"/>
</dbReference>
<dbReference type="InterPro" id="IPR035906">
    <property type="entry name" value="MetI-like_sf"/>
</dbReference>
<evidence type="ECO:0000256" key="5">
    <source>
        <dbReference type="ARBA" id="ARBA00022989"/>
    </source>
</evidence>
<dbReference type="Pfam" id="PF00528">
    <property type="entry name" value="BPD_transp_1"/>
    <property type="match status" value="1"/>
</dbReference>
<feature type="transmembrane region" description="Helical" evidence="7">
    <location>
        <begin position="264"/>
        <end position="285"/>
    </location>
</feature>
<evidence type="ECO:0000256" key="7">
    <source>
        <dbReference type="RuleBase" id="RU363032"/>
    </source>
</evidence>
<dbReference type="GO" id="GO:0005886">
    <property type="term" value="C:plasma membrane"/>
    <property type="evidence" value="ECO:0007669"/>
    <property type="project" value="UniProtKB-SubCell"/>
</dbReference>
<dbReference type="Proteomes" id="UP000006562">
    <property type="component" value="Chromosome"/>
</dbReference>
<dbReference type="AlphaFoldDB" id="A0A9P1JJN3"/>
<feature type="transmembrane region" description="Helical" evidence="7">
    <location>
        <begin position="74"/>
        <end position="94"/>
    </location>
</feature>
<feature type="transmembrane region" description="Helical" evidence="7">
    <location>
        <begin position="160"/>
        <end position="182"/>
    </location>
</feature>
<evidence type="ECO:0000313" key="10">
    <source>
        <dbReference type="Proteomes" id="UP000006562"/>
    </source>
</evidence>